<reference evidence="1 3" key="1">
    <citation type="submission" date="2017-10" db="EMBL/GenBank/DDBJ databases">
        <title>Draft genomes of the Enterococcus faecium isolated from human feces before and after Helicobacter pylori eradication therapy.</title>
        <authorList>
            <person name="Prianichniikov N.A."/>
            <person name="Glushchenko O.E."/>
            <person name="Malakhova M.V."/>
        </authorList>
    </citation>
    <scope>NUCLEOTIDE SEQUENCE [LARGE SCALE GENOMIC DNA]</scope>
    <source>
        <strain evidence="1 3">Hp_5-7</strain>
    </source>
</reference>
<proteinExistence type="predicted"/>
<reference evidence="2 4" key="2">
    <citation type="submission" date="2017-12" db="EMBL/GenBank/DDBJ databases">
        <title>A pool of 800 enterococci isolated from chicken carcass rinse samples from New Zealand.</title>
        <authorList>
            <person name="Zhang J."/>
            <person name="Rogers L."/>
            <person name="Midwinter A."/>
            <person name="French N."/>
        </authorList>
    </citation>
    <scope>NUCLEOTIDE SEQUENCE [LARGE SCALE GENOMIC DNA]</scope>
    <source>
        <strain evidence="2 4">EN697</strain>
    </source>
</reference>
<dbReference type="EMBL" id="PCGC01000003">
    <property type="protein sequence ID" value="PHL22694.1"/>
    <property type="molecule type" value="Genomic_DNA"/>
</dbReference>
<evidence type="ECO:0000313" key="3">
    <source>
        <dbReference type="Proteomes" id="UP000224303"/>
    </source>
</evidence>
<evidence type="ECO:0000313" key="1">
    <source>
        <dbReference type="EMBL" id="PHL22694.1"/>
    </source>
</evidence>
<dbReference type="AlphaFoldDB" id="A0A286V0Z3"/>
<gene>
    <name evidence="1" type="ORF">CQR37_02405</name>
    <name evidence="2" type="ORF">CYQ77_01175</name>
</gene>
<evidence type="ECO:0000313" key="4">
    <source>
        <dbReference type="Proteomes" id="UP000289562"/>
    </source>
</evidence>
<name>A0A286V0Z3_ENTFC</name>
<protein>
    <submittedName>
        <fullName evidence="2">Uncharacterized protein</fullName>
    </submittedName>
</protein>
<comment type="caution">
    <text evidence="2">The sequence shown here is derived from an EMBL/GenBank/DDBJ whole genome shotgun (WGS) entry which is preliminary data.</text>
</comment>
<dbReference type="EMBL" id="PJVH01000002">
    <property type="protein sequence ID" value="RXU92281.1"/>
    <property type="molecule type" value="Genomic_DNA"/>
</dbReference>
<dbReference type="Proteomes" id="UP000224303">
    <property type="component" value="Unassembled WGS sequence"/>
</dbReference>
<dbReference type="Proteomes" id="UP000289562">
    <property type="component" value="Unassembled WGS sequence"/>
</dbReference>
<sequence>MALGLQVLFFLFPSRKGINKRQRFRIRMSYIENTCILFNFYLFPSYEVSFALIFSRICLLMVK</sequence>
<accession>A0A286V0Z3</accession>
<organism evidence="2 4">
    <name type="scientific">Enterococcus faecium</name>
    <name type="common">Streptococcus faecium</name>
    <dbReference type="NCBI Taxonomy" id="1352"/>
    <lineage>
        <taxon>Bacteria</taxon>
        <taxon>Bacillati</taxon>
        <taxon>Bacillota</taxon>
        <taxon>Bacilli</taxon>
        <taxon>Lactobacillales</taxon>
        <taxon>Enterococcaceae</taxon>
        <taxon>Enterococcus</taxon>
    </lineage>
</organism>
<evidence type="ECO:0000313" key="2">
    <source>
        <dbReference type="EMBL" id="RXU92281.1"/>
    </source>
</evidence>